<dbReference type="InterPro" id="IPR052739">
    <property type="entry name" value="FAAH2"/>
</dbReference>
<accession>A0A3A4BCZ5</accession>
<dbReference type="InterPro" id="IPR036928">
    <property type="entry name" value="AS_sf"/>
</dbReference>
<dbReference type="InterPro" id="IPR023631">
    <property type="entry name" value="Amidase_dom"/>
</dbReference>
<keyword evidence="4" id="KW-1185">Reference proteome</keyword>
<feature type="domain" description="Amidase" evidence="2">
    <location>
        <begin position="27"/>
        <end position="454"/>
    </location>
</feature>
<feature type="region of interest" description="Disordered" evidence="1">
    <location>
        <begin position="463"/>
        <end position="488"/>
    </location>
</feature>
<dbReference type="Pfam" id="PF01425">
    <property type="entry name" value="Amidase"/>
    <property type="match status" value="1"/>
</dbReference>
<evidence type="ECO:0000259" key="2">
    <source>
        <dbReference type="Pfam" id="PF01425"/>
    </source>
</evidence>
<proteinExistence type="predicted"/>
<evidence type="ECO:0000313" key="3">
    <source>
        <dbReference type="EMBL" id="RJL35976.1"/>
    </source>
</evidence>
<dbReference type="PANTHER" id="PTHR43372:SF4">
    <property type="entry name" value="FATTY-ACID AMIDE HYDROLASE 2"/>
    <property type="match status" value="1"/>
</dbReference>
<dbReference type="GO" id="GO:0012505">
    <property type="term" value="C:endomembrane system"/>
    <property type="evidence" value="ECO:0007669"/>
    <property type="project" value="TreeGrafter"/>
</dbReference>
<dbReference type="RefSeq" id="WP_119924949.1">
    <property type="nucleotide sequence ID" value="NZ_QZEY01000001.1"/>
</dbReference>
<feature type="compositionally biased region" description="Pro residues" evidence="1">
    <location>
        <begin position="465"/>
        <end position="474"/>
    </location>
</feature>
<name>A0A3A4BCZ5_9ACTN</name>
<dbReference type="Proteomes" id="UP000265768">
    <property type="component" value="Unassembled WGS sequence"/>
</dbReference>
<dbReference type="SUPFAM" id="SSF75304">
    <property type="entry name" value="Amidase signature (AS) enzymes"/>
    <property type="match status" value="1"/>
</dbReference>
<comment type="caution">
    <text evidence="3">The sequence shown here is derived from an EMBL/GenBank/DDBJ whole genome shotgun (WGS) entry which is preliminary data.</text>
</comment>
<feature type="compositionally biased region" description="Gly residues" evidence="1">
    <location>
        <begin position="475"/>
        <end position="488"/>
    </location>
</feature>
<sequence length="488" mass="50918">MVGLELLGAPAHRMLRALAAREVGCRELIESCLRRIEAVNPRLNAVVALDGDRAVEEAARADRALARGEGLGPLHGLPITVKDSIETEGLPATCGLRGLAGHRPAADAPAVARLRAAGAIVLGKTNTCPLEQDAVTDNPVYGLTVNPWDPGRTPGGSSGGSAAAVAAGLSALDLAADDAGSIRIPASYCGVSGHKPTYRLIPVLGHIPPMPGDLREPDLGVLGPIARSARDLDLALGVLAGPGPADAVAWRLALPPPPDRPLRVACWFDDPAAPIDDEVRRCLERAAGALADAGARVRPVDAPVGGLAEYERLYNVLGLSPHNHLLPERDYESLLALREDDGPLGVYARGVTASTREWNLADEERARLRARWAEFFRSFDVLLTPATQTAAFPHPPPGERRLLVNGESRPFSVAWTVVAGLCHLPATVTPAGRTSGNLPAGIQIIAPYLRDRTALATAALLEARLPPPPPPPLPGGGVDHGGGSPPPG</sequence>
<organism evidence="3 4">
    <name type="scientific">Bailinhaonella thermotolerans</name>
    <dbReference type="NCBI Taxonomy" id="1070861"/>
    <lineage>
        <taxon>Bacteria</taxon>
        <taxon>Bacillati</taxon>
        <taxon>Actinomycetota</taxon>
        <taxon>Actinomycetes</taxon>
        <taxon>Streptosporangiales</taxon>
        <taxon>Streptosporangiaceae</taxon>
        <taxon>Bailinhaonella</taxon>
    </lineage>
</organism>
<dbReference type="OrthoDB" id="182039at2"/>
<dbReference type="EMBL" id="QZEY01000001">
    <property type="protein sequence ID" value="RJL35976.1"/>
    <property type="molecule type" value="Genomic_DNA"/>
</dbReference>
<evidence type="ECO:0000256" key="1">
    <source>
        <dbReference type="SAM" id="MobiDB-lite"/>
    </source>
</evidence>
<dbReference type="AlphaFoldDB" id="A0A3A4BCZ5"/>
<evidence type="ECO:0000313" key="4">
    <source>
        <dbReference type="Proteomes" id="UP000265768"/>
    </source>
</evidence>
<gene>
    <name evidence="3" type="ORF">D5H75_04220</name>
</gene>
<dbReference type="Gene3D" id="3.90.1300.10">
    <property type="entry name" value="Amidase signature (AS) domain"/>
    <property type="match status" value="1"/>
</dbReference>
<reference evidence="3 4" key="1">
    <citation type="submission" date="2018-09" db="EMBL/GenBank/DDBJ databases">
        <title>YIM 75507 draft genome.</title>
        <authorList>
            <person name="Tang S."/>
            <person name="Feng Y."/>
        </authorList>
    </citation>
    <scope>NUCLEOTIDE SEQUENCE [LARGE SCALE GENOMIC DNA]</scope>
    <source>
        <strain evidence="3 4">YIM 75507</strain>
    </source>
</reference>
<protein>
    <recommendedName>
        <fullName evidence="2">Amidase domain-containing protein</fullName>
    </recommendedName>
</protein>
<dbReference type="PANTHER" id="PTHR43372">
    <property type="entry name" value="FATTY-ACID AMIDE HYDROLASE"/>
    <property type="match status" value="1"/>
</dbReference>